<evidence type="ECO:0000259" key="2">
    <source>
        <dbReference type="Pfam" id="PF02384"/>
    </source>
</evidence>
<sequence length="357" mass="40469">MAFNKREHLKKNIEALQLVFLLEKEKRQATENERQLLMKYSGFGGLKFVLNPADKADDLHRWVKSEQDLFALTQELHQVLRENALDEKQYHRYLDSIRASVLTAFYTPPAIIDAIANSFLENQIPIERFLEPSAGRGSFIEAFKNEGISHIAAYEKDLLTGKILKQLYPDNNIRVAGFEEIPDSGKETYDIIASNIPFGDTSVFDLSFIRSKNSARMQAARSIHNYFFIKSVDMLRDGGILAFITSQGVLNSAKNEPIREALMQSCNLVSAIRLPNNLFTDYAGTEVGSDLIVLQKNKSKSGISQIEQQFCKAYITSENINNNLLFAKGQRIVHTSLYEGTNQYGKPSWIYEHKDGV</sequence>
<protein>
    <submittedName>
        <fullName evidence="3">N-6 DNA methylase</fullName>
    </submittedName>
</protein>
<dbReference type="PANTHER" id="PTHR41313">
    <property type="entry name" value="ADENINE-SPECIFIC METHYLTRANSFERASE"/>
    <property type="match status" value="1"/>
</dbReference>
<keyword evidence="3" id="KW-0808">Transferase</keyword>
<dbReference type="GO" id="GO:0008168">
    <property type="term" value="F:methyltransferase activity"/>
    <property type="evidence" value="ECO:0007669"/>
    <property type="project" value="UniProtKB-KW"/>
</dbReference>
<comment type="caution">
    <text evidence="3">The sequence shown here is derived from an EMBL/GenBank/DDBJ whole genome shotgun (WGS) entry which is preliminary data.</text>
</comment>
<feature type="domain" description="DNA methylase adenine-specific" evidence="2">
    <location>
        <begin position="105"/>
        <end position="333"/>
    </location>
</feature>
<keyword evidence="4" id="KW-1185">Reference proteome</keyword>
<evidence type="ECO:0000313" key="3">
    <source>
        <dbReference type="EMBL" id="TCN59629.1"/>
    </source>
</evidence>
<dbReference type="GO" id="GO:0032259">
    <property type="term" value="P:methylation"/>
    <property type="evidence" value="ECO:0007669"/>
    <property type="project" value="UniProtKB-KW"/>
</dbReference>
<evidence type="ECO:0000256" key="1">
    <source>
        <dbReference type="ARBA" id="ARBA00006594"/>
    </source>
</evidence>
<proteinExistence type="inferred from homology"/>
<dbReference type="Gene3D" id="3.40.50.150">
    <property type="entry name" value="Vaccinia Virus protein VP39"/>
    <property type="match status" value="1"/>
</dbReference>
<dbReference type="CDD" id="cd02440">
    <property type="entry name" value="AdoMet_MTases"/>
    <property type="match status" value="1"/>
</dbReference>
<organism evidence="3 4">
    <name type="scientific">Flavobacterium circumlabens</name>
    <dbReference type="NCBI Taxonomy" id="2133765"/>
    <lineage>
        <taxon>Bacteria</taxon>
        <taxon>Pseudomonadati</taxon>
        <taxon>Bacteroidota</taxon>
        <taxon>Flavobacteriia</taxon>
        <taxon>Flavobacteriales</taxon>
        <taxon>Flavobacteriaceae</taxon>
        <taxon>Flavobacterium</taxon>
    </lineage>
</organism>
<gene>
    <name evidence="3" type="ORF">EV142_102247</name>
</gene>
<evidence type="ECO:0000313" key="4">
    <source>
        <dbReference type="Proteomes" id="UP000295270"/>
    </source>
</evidence>
<dbReference type="InterPro" id="IPR052933">
    <property type="entry name" value="DNA_Protect_Modify"/>
</dbReference>
<dbReference type="Pfam" id="PF02384">
    <property type="entry name" value="N6_Mtase"/>
    <property type="match status" value="1"/>
</dbReference>
<dbReference type="InterPro" id="IPR003356">
    <property type="entry name" value="DNA_methylase_A-5"/>
</dbReference>
<dbReference type="PRINTS" id="PR00507">
    <property type="entry name" value="N12N6MTFRASE"/>
</dbReference>
<dbReference type="Proteomes" id="UP000295270">
    <property type="component" value="Unassembled WGS sequence"/>
</dbReference>
<dbReference type="PANTHER" id="PTHR41313:SF1">
    <property type="entry name" value="DNA METHYLASE ADENINE-SPECIFIC DOMAIN-CONTAINING PROTEIN"/>
    <property type="match status" value="1"/>
</dbReference>
<name>A0ABY2B2A0_9FLAO</name>
<comment type="similarity">
    <text evidence="1">Belongs to the N(4)/N(6)-methyltransferase family.</text>
</comment>
<dbReference type="EMBL" id="SLWA01000002">
    <property type="protein sequence ID" value="TCN59629.1"/>
    <property type="molecule type" value="Genomic_DNA"/>
</dbReference>
<keyword evidence="3" id="KW-0489">Methyltransferase</keyword>
<dbReference type="InterPro" id="IPR029063">
    <property type="entry name" value="SAM-dependent_MTases_sf"/>
</dbReference>
<reference evidence="3 4" key="1">
    <citation type="journal article" date="2015" name="Stand. Genomic Sci.">
        <title>Genomic Encyclopedia of Bacterial and Archaeal Type Strains, Phase III: the genomes of soil and plant-associated and newly described type strains.</title>
        <authorList>
            <person name="Whitman W.B."/>
            <person name="Woyke T."/>
            <person name="Klenk H.P."/>
            <person name="Zhou Y."/>
            <person name="Lilburn T.G."/>
            <person name="Beck B.J."/>
            <person name="De Vos P."/>
            <person name="Vandamme P."/>
            <person name="Eisen J.A."/>
            <person name="Garrity G."/>
            <person name="Hugenholtz P."/>
            <person name="Kyrpides N.C."/>
        </authorList>
    </citation>
    <scope>NUCLEOTIDE SEQUENCE [LARGE SCALE GENOMIC DNA]</scope>
    <source>
        <strain evidence="3 4">P5626</strain>
    </source>
</reference>
<accession>A0ABY2B2A0</accession>
<dbReference type="SUPFAM" id="SSF53335">
    <property type="entry name" value="S-adenosyl-L-methionine-dependent methyltransferases"/>
    <property type="match status" value="1"/>
</dbReference>